<keyword evidence="3" id="KW-1185">Reference proteome</keyword>
<evidence type="ECO:0000313" key="2">
    <source>
        <dbReference type="EMBL" id="EDO43897.1"/>
    </source>
</evidence>
<dbReference type="PhylomeDB" id="A7RX32"/>
<accession>A7RX32</accession>
<gene>
    <name evidence="2" type="ORF">NEMVEDRAFT_v1g96633</name>
</gene>
<keyword evidence="1" id="KW-0472">Membrane</keyword>
<keyword evidence="1" id="KW-1133">Transmembrane helix</keyword>
<dbReference type="InParanoid" id="A7RX32"/>
<evidence type="ECO:0000313" key="3">
    <source>
        <dbReference type="Proteomes" id="UP000001593"/>
    </source>
</evidence>
<dbReference type="Pfam" id="PF10856">
    <property type="entry name" value="DUF2678"/>
    <property type="match status" value="1"/>
</dbReference>
<sequence length="69" mass="8297">MEAPLFGETRPRDRYLNYFIGVATSLLVLIFWYRRGDLDPKFRQLIYYNCFTLVLLCVCANVFFYDNKL</sequence>
<organism evidence="2 3">
    <name type="scientific">Nematostella vectensis</name>
    <name type="common">Starlet sea anemone</name>
    <dbReference type="NCBI Taxonomy" id="45351"/>
    <lineage>
        <taxon>Eukaryota</taxon>
        <taxon>Metazoa</taxon>
        <taxon>Cnidaria</taxon>
        <taxon>Anthozoa</taxon>
        <taxon>Hexacorallia</taxon>
        <taxon>Actiniaria</taxon>
        <taxon>Edwardsiidae</taxon>
        <taxon>Nematostella</taxon>
    </lineage>
</organism>
<dbReference type="PANTHER" id="PTHR28603">
    <property type="entry name" value="TRANSMEMBRANE PROTEIN 243"/>
    <property type="match status" value="1"/>
</dbReference>
<dbReference type="InterPro" id="IPR022564">
    <property type="entry name" value="DUF2678"/>
</dbReference>
<dbReference type="Proteomes" id="UP000001593">
    <property type="component" value="Unassembled WGS sequence"/>
</dbReference>
<dbReference type="HOGENOM" id="CLU_2690948_0_0_1"/>
<reference evidence="2 3" key="1">
    <citation type="journal article" date="2007" name="Science">
        <title>Sea anemone genome reveals ancestral eumetazoan gene repertoire and genomic organization.</title>
        <authorList>
            <person name="Putnam N.H."/>
            <person name="Srivastava M."/>
            <person name="Hellsten U."/>
            <person name="Dirks B."/>
            <person name="Chapman J."/>
            <person name="Salamov A."/>
            <person name="Terry A."/>
            <person name="Shapiro H."/>
            <person name="Lindquist E."/>
            <person name="Kapitonov V.V."/>
            <person name="Jurka J."/>
            <person name="Genikhovich G."/>
            <person name="Grigoriev I.V."/>
            <person name="Lucas S.M."/>
            <person name="Steele R.E."/>
            <person name="Finnerty J.R."/>
            <person name="Technau U."/>
            <person name="Martindale M.Q."/>
            <person name="Rokhsar D.S."/>
        </authorList>
    </citation>
    <scope>NUCLEOTIDE SEQUENCE [LARGE SCALE GENOMIC DNA]</scope>
    <source>
        <strain evidence="3">CH2 X CH6</strain>
    </source>
</reference>
<evidence type="ECO:0000256" key="1">
    <source>
        <dbReference type="SAM" id="Phobius"/>
    </source>
</evidence>
<feature type="transmembrane region" description="Helical" evidence="1">
    <location>
        <begin position="15"/>
        <end position="33"/>
    </location>
</feature>
<dbReference type="PANTHER" id="PTHR28603:SF1">
    <property type="entry name" value="TRANSMEMBRANE PROTEIN 243"/>
    <property type="match status" value="1"/>
</dbReference>
<dbReference type="OMA" id="GETSAKX"/>
<keyword evidence="1" id="KW-0812">Transmembrane</keyword>
<name>A7RX32_NEMVE</name>
<feature type="transmembrane region" description="Helical" evidence="1">
    <location>
        <begin position="45"/>
        <end position="65"/>
    </location>
</feature>
<dbReference type="AlphaFoldDB" id="A7RX32"/>
<dbReference type="EMBL" id="DS469549">
    <property type="protein sequence ID" value="EDO43897.1"/>
    <property type="molecule type" value="Genomic_DNA"/>
</dbReference>
<protein>
    <submittedName>
        <fullName evidence="2">Uncharacterized protein</fullName>
    </submittedName>
</protein>
<proteinExistence type="predicted"/>
<dbReference type="eggNOG" id="ENOG502RZ1F">
    <property type="taxonomic scope" value="Eukaryota"/>
</dbReference>